<reference evidence="2" key="2">
    <citation type="journal article" date="2016" name="Int. J. Syst. Evol. Microbiol.">
        <title>Caldimicrobium thiodismutans sp. nov., a sulfur-disproportionating bacterium isolated from a hot spring.</title>
        <authorList>
            <person name="Kojima H."/>
            <person name="Umezawa K."/>
            <person name="Fukui M."/>
        </authorList>
    </citation>
    <scope>NUCLEOTIDE SEQUENCE [LARGE SCALE GENOMIC DNA]</scope>
    <source>
        <strain evidence="2">TF1</strain>
    </source>
</reference>
<accession>A0A0U5BXI8</accession>
<dbReference type="EMBL" id="AP014945">
    <property type="protein sequence ID" value="BAU23429.1"/>
    <property type="molecule type" value="Genomic_DNA"/>
</dbReference>
<gene>
    <name evidence="1" type="ORF">THC_1047</name>
</gene>
<keyword evidence="1" id="KW-0808">Transferase</keyword>
<dbReference type="STRING" id="1653476.THC_1047"/>
<dbReference type="OrthoDB" id="9810452at2"/>
<sequence length="140" mass="17148">MEKFRRSLERFERAFRKFEEILGNPLFEEVFSEDFQIEILTKRFEYTFEAMWKAIKEFLCLRGIECYSPRSCFESLLKEGLISQDYEENLYEMLLIRKFLVQIYDEETAKKYYKEIKKDIYYQIFKEVLTALRAHSMGAF</sequence>
<protein>
    <submittedName>
        <fullName evidence="1">Nucleotidyltransferase</fullName>
    </submittedName>
</protein>
<evidence type="ECO:0000313" key="2">
    <source>
        <dbReference type="Proteomes" id="UP000068196"/>
    </source>
</evidence>
<reference evidence="1 2" key="1">
    <citation type="journal article" date="2016" name="Int. J. Syst. Evol. Microbiol.">
        <title>Caldimicrobium thiodismutans sp. nov., a sulfur-disproportionating bacterium isolated from a hot spring, and emended description of the genus Caldimicrobium.</title>
        <authorList>
            <person name="Kojima H."/>
            <person name="Umezawa K."/>
            <person name="Fukui M."/>
        </authorList>
    </citation>
    <scope>NUCLEOTIDE SEQUENCE [LARGE SCALE GENOMIC DNA]</scope>
    <source>
        <strain evidence="1 2">TF1</strain>
    </source>
</reference>
<proteinExistence type="predicted"/>
<dbReference type="SUPFAM" id="SSF81593">
    <property type="entry name" value="Nucleotidyltransferase substrate binding subunit/domain"/>
    <property type="match status" value="1"/>
</dbReference>
<evidence type="ECO:0000313" key="1">
    <source>
        <dbReference type="EMBL" id="BAU23429.1"/>
    </source>
</evidence>
<name>A0A0U5BXI8_9BACT</name>
<dbReference type="AlphaFoldDB" id="A0A0U5BXI8"/>
<dbReference type="Proteomes" id="UP000068196">
    <property type="component" value="Chromosome"/>
</dbReference>
<dbReference type="Gene3D" id="1.20.120.330">
    <property type="entry name" value="Nucleotidyltransferases domain 2"/>
    <property type="match status" value="1"/>
</dbReference>
<keyword evidence="2" id="KW-1185">Reference proteome</keyword>
<dbReference type="InterPro" id="IPR010235">
    <property type="entry name" value="HepT"/>
</dbReference>
<dbReference type="Pfam" id="PF08780">
    <property type="entry name" value="NTase_sub_bind"/>
    <property type="match status" value="1"/>
</dbReference>
<dbReference type="GO" id="GO:0016740">
    <property type="term" value="F:transferase activity"/>
    <property type="evidence" value="ECO:0007669"/>
    <property type="project" value="UniProtKB-KW"/>
</dbReference>
<organism evidence="1 2">
    <name type="scientific">Caldimicrobium thiodismutans</name>
    <dbReference type="NCBI Taxonomy" id="1653476"/>
    <lineage>
        <taxon>Bacteria</taxon>
        <taxon>Pseudomonadati</taxon>
        <taxon>Thermodesulfobacteriota</taxon>
        <taxon>Thermodesulfobacteria</taxon>
        <taxon>Thermodesulfobacteriales</taxon>
        <taxon>Thermodesulfobacteriaceae</taxon>
        <taxon>Caldimicrobium</taxon>
    </lineage>
</organism>
<dbReference type="RefSeq" id="WP_068514331.1">
    <property type="nucleotide sequence ID" value="NZ_AP014945.1"/>
</dbReference>
<dbReference type="KEGG" id="cthi:THC_1047"/>